<dbReference type="Proteomes" id="UP000252585">
    <property type="component" value="Unassembled WGS sequence"/>
</dbReference>
<gene>
    <name evidence="1" type="ORF">DFR57_103294</name>
</gene>
<dbReference type="EMBL" id="QPJJ01000003">
    <property type="protein sequence ID" value="RCW74996.1"/>
    <property type="molecule type" value="Genomic_DNA"/>
</dbReference>
<dbReference type="RefSeq" id="WP_114352089.1">
    <property type="nucleotide sequence ID" value="NZ_QPJJ01000003.1"/>
</dbReference>
<dbReference type="OrthoDB" id="2987857at2"/>
<protein>
    <submittedName>
        <fullName evidence="1">Uncharacterized protein</fullName>
    </submittedName>
</protein>
<sequence>MDEQELINLLEKRIYKHANHKIEKYLQEIAVWISKILLSETKTEITFEFDPPWDSSGQILNTNFPFEISDYETLDSFLENEYNGSSRPSFMSGHGLFHDFYSSELDELTDNWIALQVTETINVLLKENNHLILNYAKLREDEESQSHKTQYKTAEEISQLIYLDDILGDFLVIDYPIELKEFVGKMDITLLFKQGHHQANNELKQEKIARQIREKEQLINQEQAKKFWNYICKLHRVRYQRNIPSKIEKNYYDQFLYPLLKEEFKENEDVLNIRLVGQYMEHKFSNSVYFKLINFE</sequence>
<comment type="caution">
    <text evidence="1">The sequence shown here is derived from an EMBL/GenBank/DDBJ whole genome shotgun (WGS) entry which is preliminary data.</text>
</comment>
<proteinExistence type="predicted"/>
<evidence type="ECO:0000313" key="2">
    <source>
        <dbReference type="Proteomes" id="UP000252585"/>
    </source>
</evidence>
<name>A0A368Y6P1_9BACI</name>
<reference evidence="1 2" key="1">
    <citation type="submission" date="2018-07" db="EMBL/GenBank/DDBJ databases">
        <title>Genomic Encyclopedia of Type Strains, Phase IV (KMG-IV): sequencing the most valuable type-strain genomes for metagenomic binning, comparative biology and taxonomic classification.</title>
        <authorList>
            <person name="Goeker M."/>
        </authorList>
    </citation>
    <scope>NUCLEOTIDE SEQUENCE [LARGE SCALE GENOMIC DNA]</scope>
    <source>
        <strain evidence="1 2">DSM 27696</strain>
    </source>
</reference>
<organism evidence="1 2">
    <name type="scientific">Saliterribacillus persicus</name>
    <dbReference type="NCBI Taxonomy" id="930114"/>
    <lineage>
        <taxon>Bacteria</taxon>
        <taxon>Bacillati</taxon>
        <taxon>Bacillota</taxon>
        <taxon>Bacilli</taxon>
        <taxon>Bacillales</taxon>
        <taxon>Bacillaceae</taxon>
        <taxon>Saliterribacillus</taxon>
    </lineage>
</organism>
<evidence type="ECO:0000313" key="1">
    <source>
        <dbReference type="EMBL" id="RCW74996.1"/>
    </source>
</evidence>
<accession>A0A368Y6P1</accession>
<keyword evidence="2" id="KW-1185">Reference proteome</keyword>
<dbReference type="AlphaFoldDB" id="A0A368Y6P1"/>